<dbReference type="SUPFAM" id="SSF56176">
    <property type="entry name" value="FAD-binding/transporter-associated domain-like"/>
    <property type="match status" value="1"/>
</dbReference>
<proteinExistence type="predicted"/>
<accession>A0A1T4YD07</accession>
<dbReference type="Gene3D" id="3.30.465.10">
    <property type="match status" value="1"/>
</dbReference>
<evidence type="ECO:0000256" key="1">
    <source>
        <dbReference type="ARBA" id="ARBA00023002"/>
    </source>
</evidence>
<dbReference type="AlphaFoldDB" id="A0A1T4YD07"/>
<dbReference type="InterPro" id="IPR016171">
    <property type="entry name" value="Vanillyl_alc_oxidase_C-sub2"/>
</dbReference>
<evidence type="ECO:0000313" key="4">
    <source>
        <dbReference type="Proteomes" id="UP000189735"/>
    </source>
</evidence>
<dbReference type="PIRSF" id="PIRSF000136">
    <property type="entry name" value="LGO_GLO"/>
    <property type="match status" value="1"/>
</dbReference>
<dbReference type="PROSITE" id="PS51387">
    <property type="entry name" value="FAD_PCMH"/>
    <property type="match status" value="1"/>
</dbReference>
<dbReference type="GO" id="GO:0016020">
    <property type="term" value="C:membrane"/>
    <property type="evidence" value="ECO:0007669"/>
    <property type="project" value="InterPro"/>
</dbReference>
<dbReference type="NCBIfam" id="TIGR01679">
    <property type="entry name" value="bact_FAD_ox"/>
    <property type="match status" value="1"/>
</dbReference>
<dbReference type="InterPro" id="IPR007173">
    <property type="entry name" value="ALO_C"/>
</dbReference>
<dbReference type="Gene3D" id="3.30.70.2520">
    <property type="match status" value="1"/>
</dbReference>
<gene>
    <name evidence="3" type="ORF">SAMN06295879_2840</name>
</gene>
<dbReference type="InterPro" id="IPR016167">
    <property type="entry name" value="FAD-bd_PCMH_sub1"/>
</dbReference>
<feature type="domain" description="FAD-binding PCMH-type" evidence="2">
    <location>
        <begin position="15"/>
        <end position="185"/>
    </location>
</feature>
<dbReference type="PANTHER" id="PTHR43762:SF1">
    <property type="entry name" value="D-ARABINONO-1,4-LACTONE OXIDASE"/>
    <property type="match status" value="1"/>
</dbReference>
<evidence type="ECO:0000259" key="2">
    <source>
        <dbReference type="PROSITE" id="PS51387"/>
    </source>
</evidence>
<dbReference type="Pfam" id="PF04030">
    <property type="entry name" value="ALO"/>
    <property type="match status" value="1"/>
</dbReference>
<name>A0A1T4YD07_9MICO</name>
<dbReference type="InterPro" id="IPR036318">
    <property type="entry name" value="FAD-bd_PCMH-like_sf"/>
</dbReference>
<dbReference type="PANTHER" id="PTHR43762">
    <property type="entry name" value="L-GULONOLACTONE OXIDASE"/>
    <property type="match status" value="1"/>
</dbReference>
<dbReference type="Gene3D" id="3.30.43.10">
    <property type="entry name" value="Uridine Diphospho-n-acetylenolpyruvylglucosamine Reductase, domain 2"/>
    <property type="match status" value="1"/>
</dbReference>
<dbReference type="InterPro" id="IPR010031">
    <property type="entry name" value="FAD_lactone_oxidase-like"/>
</dbReference>
<sequence>MTASGAVWRNWGRTEAVRPQRVERPTSAGAVQRAVIAAARSGLSIKAVGAGHSFTGIAVAPGVQLDLTALTGLIGVDADRKRVTLAAGTRLFDIPALIEPLGLAMPNLGDIDRQSISGAISTGTHGTGAEFTGIAGQVRGAVIVTGDGSLLRISDTENAELLPAVALGLGALGILVEVTLQCVDCFALHARERPIPLDGLLDADPGSEGSLADRVRSSDHFEFYWFPHTRTAVSKTNTRLPASSRLQPLKPMAHWLEDVALTNGVYRATCAAAVAVPTIIPRVNGMAERLMGNREFTDRSHRVFATRRTVRFREMEYAIPAEAVPDALRDVMKLIDDRGWRISFPIEVRFALGDDLWMSTAHGRDSGYIAVHRYYREDPTEYFEAVERIMLGYEGRPHWGKMHTRQSDDLRAMYPRFDDFLAVRDRLDPQRVFANPYLNRVLGE</sequence>
<protein>
    <submittedName>
        <fullName evidence="3">FAD-linked oxidoreductase</fullName>
    </submittedName>
</protein>
<organism evidence="3 4">
    <name type="scientific">Agreia bicolorata</name>
    <dbReference type="NCBI Taxonomy" id="110935"/>
    <lineage>
        <taxon>Bacteria</taxon>
        <taxon>Bacillati</taxon>
        <taxon>Actinomycetota</taxon>
        <taxon>Actinomycetes</taxon>
        <taxon>Micrococcales</taxon>
        <taxon>Microbacteriaceae</taxon>
        <taxon>Agreia</taxon>
    </lineage>
</organism>
<dbReference type="Proteomes" id="UP000189735">
    <property type="component" value="Unassembled WGS sequence"/>
</dbReference>
<dbReference type="GO" id="GO:0003885">
    <property type="term" value="F:D-arabinono-1,4-lactone oxidase activity"/>
    <property type="evidence" value="ECO:0007669"/>
    <property type="project" value="InterPro"/>
</dbReference>
<dbReference type="RefSeq" id="WP_078714935.1">
    <property type="nucleotide sequence ID" value="NZ_FUYG01000007.1"/>
</dbReference>
<keyword evidence="1" id="KW-0560">Oxidoreductase</keyword>
<dbReference type="Pfam" id="PF01565">
    <property type="entry name" value="FAD_binding_4"/>
    <property type="match status" value="1"/>
</dbReference>
<dbReference type="InterPro" id="IPR006094">
    <property type="entry name" value="Oxid_FAD_bind_N"/>
</dbReference>
<reference evidence="4" key="1">
    <citation type="submission" date="2017-02" db="EMBL/GenBank/DDBJ databases">
        <authorList>
            <person name="Varghese N."/>
            <person name="Submissions S."/>
        </authorList>
    </citation>
    <scope>NUCLEOTIDE SEQUENCE [LARGE SCALE GENOMIC DNA]</scope>
    <source>
        <strain evidence="4">VKM Ac-2052</strain>
    </source>
</reference>
<dbReference type="GO" id="GO:0071949">
    <property type="term" value="F:FAD binding"/>
    <property type="evidence" value="ECO:0007669"/>
    <property type="project" value="InterPro"/>
</dbReference>
<dbReference type="Gene3D" id="1.10.45.10">
    <property type="entry name" value="Vanillyl-alcohol Oxidase, Chain A, domain 4"/>
    <property type="match status" value="1"/>
</dbReference>
<dbReference type="InterPro" id="IPR016169">
    <property type="entry name" value="FAD-bd_PCMH_sub2"/>
</dbReference>
<dbReference type="InterPro" id="IPR016166">
    <property type="entry name" value="FAD-bd_PCMH"/>
</dbReference>
<evidence type="ECO:0000313" key="3">
    <source>
        <dbReference type="EMBL" id="SKA99563.1"/>
    </source>
</evidence>
<dbReference type="EMBL" id="FUYG01000007">
    <property type="protein sequence ID" value="SKA99563.1"/>
    <property type="molecule type" value="Genomic_DNA"/>
</dbReference>